<proteinExistence type="predicted"/>
<keyword evidence="1" id="KW-1133">Transmembrane helix</keyword>
<evidence type="ECO:0000313" key="2">
    <source>
        <dbReference type="EMBL" id="KAK7259811.1"/>
    </source>
</evidence>
<keyword evidence="3" id="KW-1185">Reference proteome</keyword>
<sequence length="91" mass="9853">MSVIDGDAGDAGGMEMPVPEMLGCLIPGGTEINKQVHMCTGQLLFHRVWLRLLQLFVATTFALSHVLRKHRGSNLATSNIISSILSYSLNA</sequence>
<name>A0AAN9I476_CROPI</name>
<accession>A0AAN9I476</accession>
<reference evidence="2 3" key="1">
    <citation type="submission" date="2024-01" db="EMBL/GenBank/DDBJ databases">
        <title>The genomes of 5 underutilized Papilionoideae crops provide insights into root nodulation and disease resistanc.</title>
        <authorList>
            <person name="Yuan L."/>
        </authorList>
    </citation>
    <scope>NUCLEOTIDE SEQUENCE [LARGE SCALE GENOMIC DNA]</scope>
    <source>
        <strain evidence="2">ZHUSHIDOU_FW_LH</strain>
        <tissue evidence="2">Leaf</tissue>
    </source>
</reference>
<keyword evidence="1" id="KW-0472">Membrane</keyword>
<dbReference type="Proteomes" id="UP001372338">
    <property type="component" value="Unassembled WGS sequence"/>
</dbReference>
<organism evidence="2 3">
    <name type="scientific">Crotalaria pallida</name>
    <name type="common">Smooth rattlebox</name>
    <name type="synonym">Crotalaria striata</name>
    <dbReference type="NCBI Taxonomy" id="3830"/>
    <lineage>
        <taxon>Eukaryota</taxon>
        <taxon>Viridiplantae</taxon>
        <taxon>Streptophyta</taxon>
        <taxon>Embryophyta</taxon>
        <taxon>Tracheophyta</taxon>
        <taxon>Spermatophyta</taxon>
        <taxon>Magnoliopsida</taxon>
        <taxon>eudicotyledons</taxon>
        <taxon>Gunneridae</taxon>
        <taxon>Pentapetalae</taxon>
        <taxon>rosids</taxon>
        <taxon>fabids</taxon>
        <taxon>Fabales</taxon>
        <taxon>Fabaceae</taxon>
        <taxon>Papilionoideae</taxon>
        <taxon>50 kb inversion clade</taxon>
        <taxon>genistoids sensu lato</taxon>
        <taxon>core genistoids</taxon>
        <taxon>Crotalarieae</taxon>
        <taxon>Crotalaria</taxon>
    </lineage>
</organism>
<protein>
    <submittedName>
        <fullName evidence="2">Uncharacterized protein</fullName>
    </submittedName>
</protein>
<feature type="transmembrane region" description="Helical" evidence="1">
    <location>
        <begin position="48"/>
        <end position="67"/>
    </location>
</feature>
<gene>
    <name evidence="2" type="ORF">RIF29_25426</name>
</gene>
<dbReference type="EMBL" id="JAYWIO010000005">
    <property type="protein sequence ID" value="KAK7259811.1"/>
    <property type="molecule type" value="Genomic_DNA"/>
</dbReference>
<evidence type="ECO:0000313" key="3">
    <source>
        <dbReference type="Proteomes" id="UP001372338"/>
    </source>
</evidence>
<dbReference type="AlphaFoldDB" id="A0AAN9I476"/>
<comment type="caution">
    <text evidence="2">The sequence shown here is derived from an EMBL/GenBank/DDBJ whole genome shotgun (WGS) entry which is preliminary data.</text>
</comment>
<evidence type="ECO:0000256" key="1">
    <source>
        <dbReference type="SAM" id="Phobius"/>
    </source>
</evidence>
<keyword evidence="1" id="KW-0812">Transmembrane</keyword>